<dbReference type="GeneID" id="59329752"/>
<organism evidence="3 4">
    <name type="scientific">Letharia lupina</name>
    <dbReference type="NCBI Taxonomy" id="560253"/>
    <lineage>
        <taxon>Eukaryota</taxon>
        <taxon>Fungi</taxon>
        <taxon>Dikarya</taxon>
        <taxon>Ascomycota</taxon>
        <taxon>Pezizomycotina</taxon>
        <taxon>Lecanoromycetes</taxon>
        <taxon>OSLEUM clade</taxon>
        <taxon>Lecanoromycetidae</taxon>
        <taxon>Lecanorales</taxon>
        <taxon>Lecanorineae</taxon>
        <taxon>Parmeliaceae</taxon>
        <taxon>Letharia</taxon>
    </lineage>
</organism>
<dbReference type="PANTHER" id="PTHR10039:SF15">
    <property type="entry name" value="NACHT DOMAIN-CONTAINING PROTEIN"/>
    <property type="match status" value="1"/>
</dbReference>
<dbReference type="InterPro" id="IPR027417">
    <property type="entry name" value="P-loop_NTPase"/>
</dbReference>
<name>A0A8H6CF61_9LECA</name>
<dbReference type="Gene3D" id="3.40.50.300">
    <property type="entry name" value="P-loop containing nucleotide triphosphate hydrolases"/>
    <property type="match status" value="1"/>
</dbReference>
<accession>A0A8H6CF61</accession>
<evidence type="ECO:0000313" key="3">
    <source>
        <dbReference type="EMBL" id="KAF6222250.1"/>
    </source>
</evidence>
<proteinExistence type="predicted"/>
<evidence type="ECO:0000259" key="2">
    <source>
        <dbReference type="Pfam" id="PF24883"/>
    </source>
</evidence>
<dbReference type="RefSeq" id="XP_037151685.1">
    <property type="nucleotide sequence ID" value="XM_037292266.1"/>
</dbReference>
<dbReference type="Pfam" id="PF24883">
    <property type="entry name" value="NPHP3_N"/>
    <property type="match status" value="1"/>
</dbReference>
<comment type="caution">
    <text evidence="3">The sequence shown here is derived from an EMBL/GenBank/DDBJ whole genome shotgun (WGS) entry which is preliminary data.</text>
</comment>
<evidence type="ECO:0000313" key="4">
    <source>
        <dbReference type="Proteomes" id="UP000593566"/>
    </source>
</evidence>
<gene>
    <name evidence="3" type="ORF">HO133_001336</name>
</gene>
<feature type="domain" description="Nephrocystin 3-like N-terminal" evidence="2">
    <location>
        <begin position="192"/>
        <end position="353"/>
    </location>
</feature>
<dbReference type="AlphaFoldDB" id="A0A8H6CF61"/>
<dbReference type="InterPro" id="IPR056884">
    <property type="entry name" value="NPHP3-like_N"/>
</dbReference>
<keyword evidence="1" id="KW-0677">Repeat</keyword>
<keyword evidence="4" id="KW-1185">Reference proteome</keyword>
<dbReference type="EMBL" id="JACCJB010000012">
    <property type="protein sequence ID" value="KAF6222250.1"/>
    <property type="molecule type" value="Genomic_DNA"/>
</dbReference>
<evidence type="ECO:0000256" key="1">
    <source>
        <dbReference type="ARBA" id="ARBA00022737"/>
    </source>
</evidence>
<sequence>MSFGVGVGDILAVSKLARSVWSQVRDSSDQFNAIRNEVAGLHLVLEDVAQNSSRCRLSGKQKSDLSSLMEGTQSLLEEIAVVLEKYESLGKESSTIGAKAEKALKKIRWDQDAIRGFRSRVISNTTLLDAYNSSLTREVSRRAAESVATLHERMGSLQLDQDQRERHALFDWLTTLNFPAQQDVFFGRRQEGTGQWLLHSAEFKTWMSTPGKTLLCRGMPGAGKTILASTVINHLSTLCSDKISVAYIYSDYRKQHEQTPVNLIASIPKQLLQHQTSIPEDIRKCYRHHANSGTCPNAKEIYTLLQSTISGFSQVYIVADAVDELSIQVRQPLLSNLCALQEIHTLNVMVTSRFIPHISRELRDPLCLEIRANDEDVRRFVQGHLNDLARCAMGNPQLQESTVDSIVNVVDGMFLLARLHMDSLTDKTTSKAS</sequence>
<dbReference type="Proteomes" id="UP000593566">
    <property type="component" value="Unassembled WGS sequence"/>
</dbReference>
<protein>
    <recommendedName>
        <fullName evidence="2">Nephrocystin 3-like N-terminal domain-containing protein</fullName>
    </recommendedName>
</protein>
<dbReference type="PANTHER" id="PTHR10039">
    <property type="entry name" value="AMELOGENIN"/>
    <property type="match status" value="1"/>
</dbReference>
<dbReference type="SUPFAM" id="SSF52540">
    <property type="entry name" value="P-loop containing nucleoside triphosphate hydrolases"/>
    <property type="match status" value="1"/>
</dbReference>
<reference evidence="3 4" key="1">
    <citation type="journal article" date="2020" name="Genomics">
        <title>Complete, high-quality genomes from long-read metagenomic sequencing of two wolf lichen thalli reveals enigmatic genome architecture.</title>
        <authorList>
            <person name="McKenzie S.K."/>
            <person name="Walston R.F."/>
            <person name="Allen J.L."/>
        </authorList>
    </citation>
    <scope>NUCLEOTIDE SEQUENCE [LARGE SCALE GENOMIC DNA]</scope>
    <source>
        <strain evidence="3">WasteWater1</strain>
    </source>
</reference>